<evidence type="ECO:0000313" key="3">
    <source>
        <dbReference type="Proteomes" id="UP001164929"/>
    </source>
</evidence>
<gene>
    <name evidence="2" type="ORF">NC653_007968</name>
</gene>
<feature type="transmembrane region" description="Helical" evidence="1">
    <location>
        <begin position="12"/>
        <end position="30"/>
    </location>
</feature>
<sequence>MTKETTMEMPVYCGCRLLSLFFVFAGITRWQG</sequence>
<keyword evidence="1" id="KW-1133">Transmembrane helix</keyword>
<accession>A0AAD6R5K0</accession>
<keyword evidence="3" id="KW-1185">Reference proteome</keyword>
<proteinExistence type="predicted"/>
<keyword evidence="1" id="KW-0472">Membrane</keyword>
<dbReference type="Proteomes" id="UP001164929">
    <property type="component" value="Chromosome 3"/>
</dbReference>
<name>A0AAD6R5K0_9ROSI</name>
<protein>
    <submittedName>
        <fullName evidence="2">Uncharacterized protein</fullName>
    </submittedName>
</protein>
<keyword evidence="1" id="KW-0812">Transmembrane</keyword>
<dbReference type="EMBL" id="JAQIZT010000003">
    <property type="protein sequence ID" value="KAJ7002628.1"/>
    <property type="molecule type" value="Genomic_DNA"/>
</dbReference>
<evidence type="ECO:0000313" key="2">
    <source>
        <dbReference type="EMBL" id="KAJ7002628.1"/>
    </source>
</evidence>
<organism evidence="2 3">
    <name type="scientific">Populus alba x Populus x berolinensis</name>
    <dbReference type="NCBI Taxonomy" id="444605"/>
    <lineage>
        <taxon>Eukaryota</taxon>
        <taxon>Viridiplantae</taxon>
        <taxon>Streptophyta</taxon>
        <taxon>Embryophyta</taxon>
        <taxon>Tracheophyta</taxon>
        <taxon>Spermatophyta</taxon>
        <taxon>Magnoliopsida</taxon>
        <taxon>eudicotyledons</taxon>
        <taxon>Gunneridae</taxon>
        <taxon>Pentapetalae</taxon>
        <taxon>rosids</taxon>
        <taxon>fabids</taxon>
        <taxon>Malpighiales</taxon>
        <taxon>Salicaceae</taxon>
        <taxon>Saliceae</taxon>
        <taxon>Populus</taxon>
    </lineage>
</organism>
<evidence type="ECO:0000256" key="1">
    <source>
        <dbReference type="SAM" id="Phobius"/>
    </source>
</evidence>
<comment type="caution">
    <text evidence="2">The sequence shown here is derived from an EMBL/GenBank/DDBJ whole genome shotgun (WGS) entry which is preliminary data.</text>
</comment>
<reference evidence="2" key="1">
    <citation type="journal article" date="2023" name="Mol. Ecol. Resour.">
        <title>Chromosome-level genome assembly of a triploid poplar Populus alba 'Berolinensis'.</title>
        <authorList>
            <person name="Chen S."/>
            <person name="Yu Y."/>
            <person name="Wang X."/>
            <person name="Wang S."/>
            <person name="Zhang T."/>
            <person name="Zhou Y."/>
            <person name="He R."/>
            <person name="Meng N."/>
            <person name="Wang Y."/>
            <person name="Liu W."/>
            <person name="Liu Z."/>
            <person name="Liu J."/>
            <person name="Guo Q."/>
            <person name="Huang H."/>
            <person name="Sederoff R.R."/>
            <person name="Wang G."/>
            <person name="Qu G."/>
            <person name="Chen S."/>
        </authorList>
    </citation>
    <scope>NUCLEOTIDE SEQUENCE</scope>
    <source>
        <strain evidence="2">SC-2020</strain>
    </source>
</reference>
<dbReference type="AlphaFoldDB" id="A0AAD6R5K0"/>